<reference evidence="1" key="2">
    <citation type="submission" date="2020-11" db="EMBL/GenBank/DDBJ databases">
        <authorList>
            <person name="McCartney M.A."/>
            <person name="Auch B."/>
            <person name="Kono T."/>
            <person name="Mallez S."/>
            <person name="Becker A."/>
            <person name="Gohl D.M."/>
            <person name="Silverstein K.A.T."/>
            <person name="Koren S."/>
            <person name="Bechman K.B."/>
            <person name="Herman A."/>
            <person name="Abrahante J.E."/>
            <person name="Garbe J."/>
        </authorList>
    </citation>
    <scope>NUCLEOTIDE SEQUENCE</scope>
    <source>
        <strain evidence="1">Duluth1</strain>
        <tissue evidence="1">Whole animal</tissue>
    </source>
</reference>
<proteinExistence type="predicted"/>
<keyword evidence="2" id="KW-1185">Reference proteome</keyword>
<dbReference type="InterPro" id="IPR024079">
    <property type="entry name" value="MetalloPept_cat_dom_sf"/>
</dbReference>
<protein>
    <submittedName>
        <fullName evidence="1">Uncharacterized protein</fullName>
    </submittedName>
</protein>
<gene>
    <name evidence="1" type="ORF">DPMN_017475</name>
</gene>
<name>A0A9D4NBF8_DREPO</name>
<dbReference type="GO" id="GO:0008237">
    <property type="term" value="F:metallopeptidase activity"/>
    <property type="evidence" value="ECO:0007669"/>
    <property type="project" value="InterPro"/>
</dbReference>
<comment type="caution">
    <text evidence="1">The sequence shown here is derived from an EMBL/GenBank/DDBJ whole genome shotgun (WGS) entry which is preliminary data.</text>
</comment>
<dbReference type="SUPFAM" id="SSF55486">
    <property type="entry name" value="Metalloproteases ('zincins'), catalytic domain"/>
    <property type="match status" value="1"/>
</dbReference>
<dbReference type="EMBL" id="JAIWYP010000001">
    <property type="protein sequence ID" value="KAH3893328.1"/>
    <property type="molecule type" value="Genomic_DNA"/>
</dbReference>
<accession>A0A9D4NBF8</accession>
<organism evidence="1 2">
    <name type="scientific">Dreissena polymorpha</name>
    <name type="common">Zebra mussel</name>
    <name type="synonym">Mytilus polymorpha</name>
    <dbReference type="NCBI Taxonomy" id="45954"/>
    <lineage>
        <taxon>Eukaryota</taxon>
        <taxon>Metazoa</taxon>
        <taxon>Spiralia</taxon>
        <taxon>Lophotrochozoa</taxon>
        <taxon>Mollusca</taxon>
        <taxon>Bivalvia</taxon>
        <taxon>Autobranchia</taxon>
        <taxon>Heteroconchia</taxon>
        <taxon>Euheterodonta</taxon>
        <taxon>Imparidentia</taxon>
        <taxon>Neoheterodontei</taxon>
        <taxon>Myida</taxon>
        <taxon>Dreissenoidea</taxon>
        <taxon>Dreissenidae</taxon>
        <taxon>Dreissena</taxon>
    </lineage>
</organism>
<reference evidence="1" key="1">
    <citation type="journal article" date="2019" name="bioRxiv">
        <title>The Genome of the Zebra Mussel, Dreissena polymorpha: A Resource for Invasive Species Research.</title>
        <authorList>
            <person name="McCartney M.A."/>
            <person name="Auch B."/>
            <person name="Kono T."/>
            <person name="Mallez S."/>
            <person name="Zhang Y."/>
            <person name="Obille A."/>
            <person name="Becker A."/>
            <person name="Abrahante J.E."/>
            <person name="Garbe J."/>
            <person name="Badalamenti J.P."/>
            <person name="Herman A."/>
            <person name="Mangelson H."/>
            <person name="Liachko I."/>
            <person name="Sullivan S."/>
            <person name="Sone E.D."/>
            <person name="Koren S."/>
            <person name="Silverstein K.A.T."/>
            <person name="Beckman K.B."/>
            <person name="Gohl D.M."/>
        </authorList>
    </citation>
    <scope>NUCLEOTIDE SEQUENCE</scope>
    <source>
        <strain evidence="1">Duluth1</strain>
        <tissue evidence="1">Whole animal</tissue>
    </source>
</reference>
<dbReference type="Gene3D" id="3.40.390.10">
    <property type="entry name" value="Collagenase (Catalytic Domain)"/>
    <property type="match status" value="1"/>
</dbReference>
<dbReference type="Proteomes" id="UP000828390">
    <property type="component" value="Unassembled WGS sequence"/>
</dbReference>
<evidence type="ECO:0000313" key="1">
    <source>
        <dbReference type="EMBL" id="KAH3893328.1"/>
    </source>
</evidence>
<evidence type="ECO:0000313" key="2">
    <source>
        <dbReference type="Proteomes" id="UP000828390"/>
    </source>
</evidence>
<sequence length="71" mass="7629">MCDTERSCSVVEDNGISAAYTIAHELGHVYVLSCTHFKAVGSMPLDYRVENQNLDLQLCGIFAGGKMTGCG</sequence>
<dbReference type="AlphaFoldDB" id="A0A9D4NBF8"/>